<dbReference type="Pfam" id="PF09278">
    <property type="entry name" value="MerR-DNA-bind"/>
    <property type="match status" value="1"/>
</dbReference>
<evidence type="ECO:0000256" key="1">
    <source>
        <dbReference type="ARBA" id="ARBA00023015"/>
    </source>
</evidence>
<dbReference type="Pfam" id="PF00376">
    <property type="entry name" value="MerR"/>
    <property type="match status" value="1"/>
</dbReference>
<dbReference type="InterPro" id="IPR009061">
    <property type="entry name" value="DNA-bd_dom_put_sf"/>
</dbReference>
<evidence type="ECO:0000256" key="3">
    <source>
        <dbReference type="ARBA" id="ARBA00023163"/>
    </source>
</evidence>
<dbReference type="InterPro" id="IPR047057">
    <property type="entry name" value="MerR_fam"/>
</dbReference>
<gene>
    <name evidence="7" type="ORF">HK415_02835</name>
</gene>
<dbReference type="PROSITE" id="PS50937">
    <property type="entry name" value="HTH_MERR_2"/>
    <property type="match status" value="1"/>
</dbReference>
<dbReference type="GO" id="GO:0003677">
    <property type="term" value="F:DNA binding"/>
    <property type="evidence" value="ECO:0007669"/>
    <property type="project" value="UniProtKB-KW"/>
</dbReference>
<protein>
    <submittedName>
        <fullName evidence="7">MerR family DNA-binding protein</fullName>
    </submittedName>
</protein>
<dbReference type="EMBL" id="JABFCS010000001">
    <property type="protein sequence ID" value="NNU42321.1"/>
    <property type="molecule type" value="Genomic_DNA"/>
</dbReference>
<keyword evidence="3" id="KW-0804">Transcription</keyword>
<dbReference type="PANTHER" id="PTHR30204">
    <property type="entry name" value="REDOX-CYCLING DRUG-SENSING TRANSCRIPTIONAL ACTIVATOR SOXR"/>
    <property type="match status" value="1"/>
</dbReference>
<name>A0A849KC26_9BURK</name>
<comment type="caution">
    <text evidence="7">The sequence shown here is derived from an EMBL/GenBank/DDBJ whole genome shotgun (WGS) entry which is preliminary data.</text>
</comment>
<evidence type="ECO:0000313" key="8">
    <source>
        <dbReference type="Proteomes" id="UP000552954"/>
    </source>
</evidence>
<sequence>MNIGDAAAAAGVTPKMIRHYESLGMIPDVQRTEAGYRLYSEREVGMLRFIRQARALGFSVKQIDSLLALWRDDSRASREVKELARQQLAELEERQREIDEMRSTLSALVAKCKGDDDPHCAILEELSAAGQPAKVDGKPAAKTLKQVRAGSTAGTAKPCHAPAKSSSQPAHAALTAWLQTLPQR</sequence>
<dbReference type="PANTHER" id="PTHR30204:SF94">
    <property type="entry name" value="HEAVY METAL-DEPENDENT TRANSCRIPTIONAL REGULATOR HI_0293-RELATED"/>
    <property type="match status" value="1"/>
</dbReference>
<feature type="region of interest" description="Disordered" evidence="5">
    <location>
        <begin position="143"/>
        <end position="170"/>
    </location>
</feature>
<evidence type="ECO:0000256" key="5">
    <source>
        <dbReference type="SAM" id="MobiDB-lite"/>
    </source>
</evidence>
<reference evidence="7 8" key="2">
    <citation type="submission" date="2020-06" db="EMBL/GenBank/DDBJ databases">
        <title>Ramlibacter rhizophilus sp. nov., isolated from rhizosphere soil of national flower Mugunghwa from South Korea.</title>
        <authorList>
            <person name="Zheng-Fei Y."/>
            <person name="Huan T."/>
        </authorList>
    </citation>
    <scope>NUCLEOTIDE SEQUENCE [LARGE SCALE GENOMIC DNA]</scope>
    <source>
        <strain evidence="7 8">B156</strain>
    </source>
</reference>
<evidence type="ECO:0000259" key="6">
    <source>
        <dbReference type="PROSITE" id="PS50937"/>
    </source>
</evidence>
<dbReference type="GO" id="GO:0003700">
    <property type="term" value="F:DNA-binding transcription factor activity"/>
    <property type="evidence" value="ECO:0007669"/>
    <property type="project" value="InterPro"/>
</dbReference>
<dbReference type="Proteomes" id="UP000552954">
    <property type="component" value="Unassembled WGS sequence"/>
</dbReference>
<proteinExistence type="predicted"/>
<dbReference type="PROSITE" id="PS00552">
    <property type="entry name" value="HTH_MERR_1"/>
    <property type="match status" value="1"/>
</dbReference>
<keyword evidence="4" id="KW-0175">Coiled coil</keyword>
<dbReference type="SUPFAM" id="SSF46955">
    <property type="entry name" value="Putative DNA-binding domain"/>
    <property type="match status" value="1"/>
</dbReference>
<dbReference type="Gene3D" id="1.10.1660.10">
    <property type="match status" value="1"/>
</dbReference>
<accession>A0A849KC26</accession>
<keyword evidence="8" id="KW-1185">Reference proteome</keyword>
<evidence type="ECO:0000256" key="4">
    <source>
        <dbReference type="SAM" id="Coils"/>
    </source>
</evidence>
<dbReference type="SMART" id="SM00422">
    <property type="entry name" value="HTH_MERR"/>
    <property type="match status" value="1"/>
</dbReference>
<evidence type="ECO:0000256" key="2">
    <source>
        <dbReference type="ARBA" id="ARBA00023125"/>
    </source>
</evidence>
<keyword evidence="2 7" id="KW-0238">DNA-binding</keyword>
<feature type="domain" description="HTH merR-type" evidence="6">
    <location>
        <begin position="1"/>
        <end position="69"/>
    </location>
</feature>
<evidence type="ECO:0000313" key="7">
    <source>
        <dbReference type="EMBL" id="NNU42321.1"/>
    </source>
</evidence>
<feature type="coiled-coil region" evidence="4">
    <location>
        <begin position="74"/>
        <end position="111"/>
    </location>
</feature>
<reference evidence="7 8" key="1">
    <citation type="submission" date="2020-05" db="EMBL/GenBank/DDBJ databases">
        <authorList>
            <person name="Khan S.A."/>
            <person name="Jeon C.O."/>
            <person name="Chun B.H."/>
        </authorList>
    </citation>
    <scope>NUCLEOTIDE SEQUENCE [LARGE SCALE GENOMIC DNA]</scope>
    <source>
        <strain evidence="7 8">B156</strain>
    </source>
</reference>
<dbReference type="InterPro" id="IPR015358">
    <property type="entry name" value="Tscrpt_reg_MerR_DNA-bd"/>
</dbReference>
<dbReference type="AlphaFoldDB" id="A0A849KC26"/>
<dbReference type="PRINTS" id="PR00040">
    <property type="entry name" value="HTHMERR"/>
</dbReference>
<keyword evidence="1" id="KW-0805">Transcription regulation</keyword>
<organism evidence="7 8">
    <name type="scientific">Ramlibacter montanisoli</name>
    <dbReference type="NCBI Taxonomy" id="2732512"/>
    <lineage>
        <taxon>Bacteria</taxon>
        <taxon>Pseudomonadati</taxon>
        <taxon>Pseudomonadota</taxon>
        <taxon>Betaproteobacteria</taxon>
        <taxon>Burkholderiales</taxon>
        <taxon>Comamonadaceae</taxon>
        <taxon>Ramlibacter</taxon>
    </lineage>
</organism>
<dbReference type="InterPro" id="IPR000551">
    <property type="entry name" value="MerR-type_HTH_dom"/>
</dbReference>